<protein>
    <submittedName>
        <fullName evidence="1">Uncharacterized protein</fullName>
    </submittedName>
</protein>
<proteinExistence type="predicted"/>
<evidence type="ECO:0000313" key="1">
    <source>
        <dbReference type="EMBL" id="QHU07859.1"/>
    </source>
</evidence>
<organism evidence="1">
    <name type="scientific">viral metagenome</name>
    <dbReference type="NCBI Taxonomy" id="1070528"/>
    <lineage>
        <taxon>unclassified sequences</taxon>
        <taxon>metagenomes</taxon>
        <taxon>organismal metagenomes</taxon>
    </lineage>
</organism>
<accession>A0A6C0JQM6</accession>
<dbReference type="EMBL" id="MN740689">
    <property type="protein sequence ID" value="QHU07859.1"/>
    <property type="molecule type" value="Genomic_DNA"/>
</dbReference>
<sequence>MSTNPFYNEEVPHLNEEQLKQCIKDKVVYYPEVMRSIKDPTSTDECVLLSFLVDANTKKSYVKVRGVGSLTKCKEISRKILKKTDSLLPIVIGKMGVFMLVTNTPENHSETNYKVIDDKILEDQVTDERKILEAEIEYNNLKKKQKEQEEIETRKSLLTDYSRNDLQNYLDRKVLIYETNKMLEKSEKKSKLLLERMNLINCLLKQKEDEFEIMWYEEYLNQLKKIGCLKTDINEETIHQIQLKTQTSNISYEDLIFKLSETNNCLNDLNKEIY</sequence>
<reference evidence="1" key="1">
    <citation type="journal article" date="2020" name="Nature">
        <title>Giant virus diversity and host interactions through global metagenomics.</title>
        <authorList>
            <person name="Schulz F."/>
            <person name="Roux S."/>
            <person name="Paez-Espino D."/>
            <person name="Jungbluth S."/>
            <person name="Walsh D.A."/>
            <person name="Denef V.J."/>
            <person name="McMahon K.D."/>
            <person name="Konstantinidis K.T."/>
            <person name="Eloe-Fadrosh E.A."/>
            <person name="Kyrpides N.C."/>
            <person name="Woyke T."/>
        </authorList>
    </citation>
    <scope>NUCLEOTIDE SEQUENCE</scope>
    <source>
        <strain evidence="1">GVMAG-S-1041349-163</strain>
    </source>
</reference>
<dbReference type="AlphaFoldDB" id="A0A6C0JQM6"/>
<name>A0A6C0JQM6_9ZZZZ</name>